<dbReference type="Gene3D" id="1.20.5.500">
    <property type="entry name" value="Single helix bin"/>
    <property type="match status" value="1"/>
</dbReference>
<dbReference type="PROSITE" id="PS51841">
    <property type="entry name" value="LTD"/>
    <property type="match status" value="1"/>
</dbReference>
<feature type="domain" description="LTD" evidence="6">
    <location>
        <begin position="3070"/>
        <end position="3191"/>
    </location>
</feature>
<feature type="compositionally biased region" description="Polar residues" evidence="5">
    <location>
        <begin position="2884"/>
        <end position="2899"/>
    </location>
</feature>
<feature type="compositionally biased region" description="Polar residues" evidence="5">
    <location>
        <begin position="2575"/>
        <end position="2596"/>
    </location>
</feature>
<feature type="compositionally biased region" description="Basic and acidic residues" evidence="5">
    <location>
        <begin position="2782"/>
        <end position="2793"/>
    </location>
</feature>
<keyword evidence="9" id="KW-1185">Reference proteome</keyword>
<feature type="region of interest" description="Disordered" evidence="5">
    <location>
        <begin position="2354"/>
        <end position="2456"/>
    </location>
</feature>
<feature type="compositionally biased region" description="Polar residues" evidence="5">
    <location>
        <begin position="2025"/>
        <end position="2036"/>
    </location>
</feature>
<feature type="compositionally biased region" description="Polar residues" evidence="5">
    <location>
        <begin position="866"/>
        <end position="884"/>
    </location>
</feature>
<dbReference type="PROSITE" id="PS51842">
    <property type="entry name" value="IF_ROD_2"/>
    <property type="match status" value="1"/>
</dbReference>
<feature type="compositionally biased region" description="Basic and acidic residues" evidence="5">
    <location>
        <begin position="2039"/>
        <end position="2070"/>
    </location>
</feature>
<feature type="compositionally biased region" description="Basic and acidic residues" evidence="5">
    <location>
        <begin position="2141"/>
        <end position="2162"/>
    </location>
</feature>
<dbReference type="InterPro" id="IPR039008">
    <property type="entry name" value="IF_rod_dom"/>
</dbReference>
<feature type="region of interest" description="Disordered" evidence="5">
    <location>
        <begin position="2984"/>
        <end position="3015"/>
    </location>
</feature>
<accession>A0AAE1CTR4</accession>
<dbReference type="SUPFAM" id="SSF64593">
    <property type="entry name" value="Intermediate filament protein, coiled coil region"/>
    <property type="match status" value="2"/>
</dbReference>
<feature type="region of interest" description="Disordered" evidence="5">
    <location>
        <begin position="1490"/>
        <end position="1522"/>
    </location>
</feature>
<dbReference type="GO" id="GO:0005200">
    <property type="term" value="F:structural constituent of cytoskeleton"/>
    <property type="evidence" value="ECO:0007669"/>
    <property type="project" value="TreeGrafter"/>
</dbReference>
<feature type="compositionally biased region" description="Basic and acidic residues" evidence="5">
    <location>
        <begin position="2105"/>
        <end position="2124"/>
    </location>
</feature>
<keyword evidence="2 4" id="KW-0175">Coiled coil</keyword>
<evidence type="ECO:0000313" key="9">
    <source>
        <dbReference type="Proteomes" id="UP001283361"/>
    </source>
</evidence>
<comment type="caution">
    <text evidence="8">The sequence shown here is derived from an EMBL/GenBank/DDBJ whole genome shotgun (WGS) entry which is preliminary data.</text>
</comment>
<reference evidence="8" key="1">
    <citation type="journal article" date="2023" name="G3 (Bethesda)">
        <title>A reference genome for the long-term kleptoplast-retaining sea slug Elysia crispata morphotype clarki.</title>
        <authorList>
            <person name="Eastman K.E."/>
            <person name="Pendleton A.L."/>
            <person name="Shaikh M.A."/>
            <person name="Suttiyut T."/>
            <person name="Ogas R."/>
            <person name="Tomko P."/>
            <person name="Gavelis G."/>
            <person name="Widhalm J.R."/>
            <person name="Wisecaver J.H."/>
        </authorList>
    </citation>
    <scope>NUCLEOTIDE SEQUENCE</scope>
    <source>
        <strain evidence="8">ECLA1</strain>
    </source>
</reference>
<comment type="similarity">
    <text evidence="3">Belongs to the intermediate filament family.</text>
</comment>
<dbReference type="Pfam" id="PF00038">
    <property type="entry name" value="Filament"/>
    <property type="match status" value="1"/>
</dbReference>
<feature type="compositionally biased region" description="Polar residues" evidence="5">
    <location>
        <begin position="842"/>
        <end position="854"/>
    </location>
</feature>
<feature type="compositionally biased region" description="Basic and acidic residues" evidence="5">
    <location>
        <begin position="2987"/>
        <end position="2996"/>
    </location>
</feature>
<feature type="compositionally biased region" description="Polar residues" evidence="5">
    <location>
        <begin position="224"/>
        <end position="246"/>
    </location>
</feature>
<dbReference type="GO" id="GO:0005882">
    <property type="term" value="C:intermediate filament"/>
    <property type="evidence" value="ECO:0007669"/>
    <property type="project" value="UniProtKB-KW"/>
</dbReference>
<feature type="compositionally biased region" description="Basic and acidic residues" evidence="5">
    <location>
        <begin position="702"/>
        <end position="711"/>
    </location>
</feature>
<evidence type="ECO:0000256" key="1">
    <source>
        <dbReference type="ARBA" id="ARBA00022754"/>
    </source>
</evidence>
<dbReference type="InterPro" id="IPR018039">
    <property type="entry name" value="IF_conserved"/>
</dbReference>
<dbReference type="InterPro" id="IPR001322">
    <property type="entry name" value="Lamin_tail_dom"/>
</dbReference>
<dbReference type="SMART" id="SM01391">
    <property type="entry name" value="Filament"/>
    <property type="match status" value="1"/>
</dbReference>
<dbReference type="GO" id="GO:0031507">
    <property type="term" value="P:heterochromatin formation"/>
    <property type="evidence" value="ECO:0007669"/>
    <property type="project" value="TreeGrafter"/>
</dbReference>
<evidence type="ECO:0000256" key="3">
    <source>
        <dbReference type="RuleBase" id="RU000685"/>
    </source>
</evidence>
<gene>
    <name evidence="8" type="ORF">RRG08_054464</name>
</gene>
<feature type="region of interest" description="Disordered" evidence="5">
    <location>
        <begin position="1918"/>
        <end position="2208"/>
    </location>
</feature>
<feature type="compositionally biased region" description="Basic and acidic residues" evidence="5">
    <location>
        <begin position="1332"/>
        <end position="1348"/>
    </location>
</feature>
<dbReference type="GO" id="GO:0007097">
    <property type="term" value="P:nuclear migration"/>
    <property type="evidence" value="ECO:0007669"/>
    <property type="project" value="TreeGrafter"/>
</dbReference>
<feature type="compositionally biased region" description="Polar residues" evidence="5">
    <location>
        <begin position="643"/>
        <end position="701"/>
    </location>
</feature>
<evidence type="ECO:0000256" key="2">
    <source>
        <dbReference type="ARBA" id="ARBA00023054"/>
    </source>
</evidence>
<dbReference type="Gene3D" id="2.60.40.1260">
    <property type="entry name" value="Lamin Tail domain"/>
    <property type="match status" value="1"/>
</dbReference>
<feature type="region of interest" description="Disordered" evidence="5">
    <location>
        <begin position="2484"/>
        <end position="2622"/>
    </location>
</feature>
<feature type="region of interest" description="Disordered" evidence="5">
    <location>
        <begin position="2695"/>
        <end position="2722"/>
    </location>
</feature>
<feature type="compositionally biased region" description="Low complexity" evidence="5">
    <location>
        <begin position="620"/>
        <end position="641"/>
    </location>
</feature>
<dbReference type="PROSITE" id="PS00226">
    <property type="entry name" value="IF_ROD_1"/>
    <property type="match status" value="1"/>
</dbReference>
<feature type="region of interest" description="Disordered" evidence="5">
    <location>
        <begin position="224"/>
        <end position="255"/>
    </location>
</feature>
<feature type="compositionally biased region" description="Basic and acidic residues" evidence="5">
    <location>
        <begin position="2695"/>
        <end position="2708"/>
    </location>
</feature>
<evidence type="ECO:0000256" key="4">
    <source>
        <dbReference type="SAM" id="Coils"/>
    </source>
</evidence>
<feature type="compositionally biased region" description="Polar residues" evidence="5">
    <location>
        <begin position="1926"/>
        <end position="1943"/>
    </location>
</feature>
<feature type="region of interest" description="Disordered" evidence="5">
    <location>
        <begin position="2774"/>
        <end position="2793"/>
    </location>
</feature>
<dbReference type="Gene3D" id="1.20.5.170">
    <property type="match status" value="1"/>
</dbReference>
<feature type="region of interest" description="Disordered" evidence="5">
    <location>
        <begin position="1543"/>
        <end position="1569"/>
    </location>
</feature>
<dbReference type="Gene3D" id="1.20.5.1160">
    <property type="entry name" value="Vasodilator-stimulated phosphoprotein"/>
    <property type="match status" value="1"/>
</dbReference>
<feature type="compositionally biased region" description="Polar residues" evidence="5">
    <location>
        <begin position="1372"/>
        <end position="1420"/>
    </location>
</feature>
<feature type="compositionally biased region" description="Polar residues" evidence="5">
    <location>
        <begin position="1559"/>
        <end position="1569"/>
    </location>
</feature>
<feature type="compositionally biased region" description="Polar residues" evidence="5">
    <location>
        <begin position="2429"/>
        <end position="2445"/>
    </location>
</feature>
<evidence type="ECO:0000256" key="5">
    <source>
        <dbReference type="SAM" id="MobiDB-lite"/>
    </source>
</evidence>
<feature type="region of interest" description="Disordered" evidence="5">
    <location>
        <begin position="615"/>
        <end position="713"/>
    </location>
</feature>
<feature type="compositionally biased region" description="Polar residues" evidence="5">
    <location>
        <begin position="1950"/>
        <end position="1994"/>
    </location>
</feature>
<feature type="compositionally biased region" description="Polar residues" evidence="5">
    <location>
        <begin position="2536"/>
        <end position="2550"/>
    </location>
</feature>
<dbReference type="GO" id="GO:0051664">
    <property type="term" value="P:nuclear pore localization"/>
    <property type="evidence" value="ECO:0007669"/>
    <property type="project" value="TreeGrafter"/>
</dbReference>
<feature type="compositionally biased region" description="Polar residues" evidence="5">
    <location>
        <begin position="1427"/>
        <end position="1443"/>
    </location>
</feature>
<sequence length="3195" mass="352132">MGNNPISPLGELVYTLLWQWVSSSTDRWSLSRVNEMTLSRVHPEYQDGLKSSRQCLENQKTFVRRPLLLRSQYPESCLSACSKMINNSQTYPAEEPPETIDTNSGRPPHLKNSLHLVREARPTQRPTARPEPIKSRYVQTNTMSQSFLRSSATLPGNSSITEKRTVITSSSGLGGGGGSTSGDADDDSVYYRSSITPRTSSIARSSYAPASPIRAGSTSRVVEMSSSYHVPGSGSNQTAPAVSSFKTNREKEKKDMQDLNERFANYIEKVRFLEAQNKKLVSELEQLRSHWGKETSAVKQMYETELDEARKLIDDTNKEKARLQLRVGQLEEQLDDAMRQLEEAKKWRSQDRETINKLNQQLSELEGEIRMLRRTNDSLDAERVRDKGTIARLQEELEKLRVDLSNETIARLDAENKYQTLMEEIEFLKSIHEQELKELSALAYRDTTAENREFWKNELSQAIRDIQQEYDIKVDQIRGEMETFYNLKVQEFRTGATKQNMEVTHAREEVKKLQKMLGDSRGRLADLEARNAQLEKQYQDLMRELEQKEHDHLLETNSLKEEMNKLRAEMEGMLVELQTLMDAKLSLELEIAAYRKLLEHEESRIPLRSSLRRYSITRPSGGNSIASTSGGSSTISPSGGSRLHQTTLSGAHTPIPTSTTYSSRPATPQQHQQREIGSSETRSNVQPTESASYSPNFNKFDSTVEKHKDDPMPEVETDVVVESCASSVLAEPKIDAPQVKDEVGEEPKLYPSSVAPGEIKDEETKREPLMQDKAEELKFNEDNVERDPVDGSMIRYPVNNRDQNQESDSKKDASPIETTEHDQKPGSAKFEEKDGEIDKANKTNMEGQMTSQVQAHEVVSTPDILNDTNVQTEEIMTSSETQGQMAPAKTEFKASDEKSDIQNTDLEKESGSTSKTGDGNRENKVGSEEGHISLNHNKIGDKGDNSLSQKASDNAAHEPLAADKESIEKPEKTILDQKNDDLSQGMKEAYDTKAEGEQAVQEPEPKDDSSQAEMLRAEPEVKKDADYVHNISEEKSDSVDSGEKKNGKDPGVIEGNVHVEVYSTATSEKETTVLDISEKLDTTGKVTEPEKMSDTDTHETLTSKQSDVQNSCPPDEDQIADIRIEGITQASSESHLSQDSVISSSMVAATLLRKDEISLGDTSDDDSLCIQTMAEHNDEDEDRIDEDAGEALADSGDGAIIKVLSKGSKEKDSDAIKAETIDDKKRESSAVDENVKVDAKIDLVENGNRESSQGNISFKGDNYDRPETPSVIRDEKDYEEIRSPMEDKRDIPETVNKGILQTPSPKRDDESVSDSVYQKEDNKDVLATMSPKGDKKDTAEIASLKEENTFIQETVPQKGDNTNDKETVPQKGDSTNVQETVPQKGDSTNDQETVPQKGDSTNVQETVPQKGDSTNVQETVPQKGDSTHVQETFSPKIESTNVPETVLQEEDNTNVQETFSPKTESTYAQETVSRESDKVNVQETVTTMTVSTKVQETVSRKEESTNVHEAASGKGDSTTVHENVSQNGISTYVQEIILKNEDSTGDQEVVPQKVDSANVPETISQKGYSTNIQETFSQKIDSSNVQETVREKEDNTNVQAIFSSKTESTHVQETVSPKTDEVNVQQTVTTTTTGSTNVHETASEKGDSTTVHVNVSQNGDSTYVQETVLQKEGSTHVQEETFSLKTESTNVQETVLQKEDNTNVQETVLQKEDNTNVQETVLQKEDNTNVQETVLQKEDNTNVQETVLQKEDNTNVQETVLQKEDNTNVQETVLQKEGSTHVQEETFSLKTESTNVQETVLQKEDNTNVQETVLQKEDNTNVQETVLQKEDNTNVQVTVLQKEDSTNVQETVLQKEDSTNVQETVLQKENNTNVQESFPPKIESTYVKETVTTTTDSTHFHEAASEKGDSTYIQETVSQKEDSKSDPQTVSKTGESINVQETVSQKEDSTSTAETLSLSGDSANLQETVLPKTDSTNVQETISQKGDSTSTAETLSLKGDSTYLQETMSEKGGNEDIPETKSVDADNQVSSASVSVMTFRKDGLESASDNGDKGDNVDTASGKRDNKDEPDAGSVVEDTKTSSEAIPTQEIAKGLAQSVSMTVTTKHDSESVLAREEKIDDIGQEKTSISRTTAEEVDSSVSRRGDSSEKSSTEPDITKTEKSSVVVAHSEHAAVGGAGVENVSHQPLSGRDTALEGEGIDVNKDATVSKHSVPFEGTSIDKHLTGTTHEVYFSTASSAGKSESDSTGLLNSGLADMRSDGLQFDASSRTVGNEVREEMSERKNSENDVVIYRTFALSKTSASLLAESAAEQTAEGHQAARSIDTGVQEETGEGVVKESRLWETRGDVLNYEMDEKHEVNIKEKARGTESKPERQDEQKNEIGSIQADAESFKMIDPSTEKVTSISDTQDHMPMRTADSDISGDFRTTVGDSQTTQDKSAKTANDNMPDEPLGTDTKYKLDAQLEETSLKNVDTIQNQETYSVEVSNVSSSEIVSTKNIVKDEKFEMEQSSSTKPESSDGAKETEKKGITRDDAVKTSSVELSLTSQGHVSSEGGGNDTSDDVMNEMVDDKDVTMSRSATVTRQSSEASSTGTDTVGFNVEPRSDRQTSENVQDVEETTESLSITTQHVFNAERSQGMPTVSGQINKDLEASKITNESENPQVTETTKVDTISEINKDESQLDIKSQAETVKSKVEDESVASFEKEQIVSKPNDQADSPKELHSAVSLEVKTSQNGDPYVDMTGISQDGSISRLEHEQASAIVSKVMNEQGFAFHPPQSVKEANDSGKEDTIRETKRTVLTEAEPDLKEDRVYETKTITHTESSGPGNSVVVVHSEVNESSLNGESLGKVTRVTTSFSEGFESRVNFNVASESFETAEDMGSRESLTSQQERSFSSSFASGDEKTSKKIPSLESSPGRFEAVRTKTVAETVSGEGPIYVTTYQESHSARQFTHPGKTSLAKSDAADDVLTISFSGGSSNVEVTTSKYDVERSEERSSSTSVTNSSQARPIASQKSDEIVGLRSVVEQTLGVRQSGAGRLADIINVSDEQAYESGGDSHLSMKMMRGEVSAKTTYQRTANGPVSIAEANPEGKFIMLENNPSGGIRKEINLDGWKIRRVLDNKKRGAHEYTFRNYSLKPNKSVKIFARSMASQAGPNDLVFRDSDDWGAGSEVVTTLINDKGEEKASHIQRTNYTQ</sequence>
<feature type="domain" description="IF rod" evidence="7">
    <location>
        <begin position="252"/>
        <end position="605"/>
    </location>
</feature>
<keyword evidence="1 3" id="KW-0403">Intermediate filament</keyword>
<feature type="compositionally biased region" description="Basic and acidic residues" evidence="5">
    <location>
        <begin position="1073"/>
        <end position="1101"/>
    </location>
</feature>
<feature type="region of interest" description="Disordered" evidence="5">
    <location>
        <begin position="2876"/>
        <end position="2918"/>
    </location>
</feature>
<feature type="compositionally biased region" description="Basic and acidic residues" evidence="5">
    <location>
        <begin position="890"/>
        <end position="910"/>
    </location>
</feature>
<dbReference type="PANTHER" id="PTHR45721">
    <property type="entry name" value="LAMIN DM0-RELATED"/>
    <property type="match status" value="1"/>
</dbReference>
<feature type="compositionally biased region" description="Basic and acidic residues" evidence="5">
    <location>
        <begin position="803"/>
        <end position="841"/>
    </location>
</feature>
<feature type="coiled-coil region" evidence="4">
    <location>
        <begin position="496"/>
        <end position="604"/>
    </location>
</feature>
<protein>
    <recommendedName>
        <fullName evidence="10">IF rod domain-containing protein</fullName>
    </recommendedName>
</protein>
<evidence type="ECO:0000313" key="8">
    <source>
        <dbReference type="EMBL" id="KAK3735112.1"/>
    </source>
</evidence>
<feature type="compositionally biased region" description="Basic and acidic residues" evidence="5">
    <location>
        <begin position="2516"/>
        <end position="2535"/>
    </location>
</feature>
<feature type="region of interest" description="Disordered" evidence="5">
    <location>
        <begin position="1073"/>
        <end position="1116"/>
    </location>
</feature>
<feature type="region of interest" description="Disordered" evidence="5">
    <location>
        <begin position="88"/>
        <end position="135"/>
    </location>
</feature>
<dbReference type="EMBL" id="JAWDGP010006827">
    <property type="protein sequence ID" value="KAK3735112.1"/>
    <property type="molecule type" value="Genomic_DNA"/>
</dbReference>
<dbReference type="InterPro" id="IPR036415">
    <property type="entry name" value="Lamin_tail_dom_sf"/>
</dbReference>
<feature type="compositionally biased region" description="Basic and acidic residues" evidence="5">
    <location>
        <begin position="918"/>
        <end position="931"/>
    </location>
</feature>
<dbReference type="SUPFAM" id="SSF74853">
    <property type="entry name" value="Lamin A/C globular tail domain"/>
    <property type="match status" value="1"/>
</dbReference>
<feature type="compositionally biased region" description="Low complexity" evidence="5">
    <location>
        <begin position="2484"/>
        <end position="2495"/>
    </location>
</feature>
<evidence type="ECO:0000259" key="6">
    <source>
        <dbReference type="PROSITE" id="PS51841"/>
    </source>
</evidence>
<feature type="compositionally biased region" description="Basic and acidic residues" evidence="5">
    <location>
        <begin position="1261"/>
        <end position="1292"/>
    </location>
</feature>
<proteinExistence type="inferred from homology"/>
<feature type="compositionally biased region" description="Basic and acidic residues" evidence="5">
    <location>
        <begin position="1003"/>
        <end position="1048"/>
    </location>
</feature>
<feature type="compositionally biased region" description="Basic and acidic residues" evidence="5">
    <location>
        <begin position="758"/>
        <end position="789"/>
    </location>
</feature>
<feature type="region of interest" description="Disordered" evidence="5">
    <location>
        <begin position="167"/>
        <end position="190"/>
    </location>
</feature>
<feature type="compositionally biased region" description="Basic and acidic residues" evidence="5">
    <location>
        <begin position="960"/>
        <end position="981"/>
    </location>
</feature>
<evidence type="ECO:0008006" key="10">
    <source>
        <dbReference type="Google" id="ProtNLM"/>
    </source>
</evidence>
<feature type="compositionally biased region" description="Polar residues" evidence="5">
    <location>
        <begin position="1102"/>
        <end position="1112"/>
    </location>
</feature>
<dbReference type="GO" id="GO:0006998">
    <property type="term" value="P:nuclear envelope organization"/>
    <property type="evidence" value="ECO:0007669"/>
    <property type="project" value="TreeGrafter"/>
</dbReference>
<evidence type="ECO:0000259" key="7">
    <source>
        <dbReference type="PROSITE" id="PS51842"/>
    </source>
</evidence>
<dbReference type="PANTHER" id="PTHR45721:SF12">
    <property type="entry name" value="INTERMEDIATE FILAMENT PROTEIN IFA-1"/>
    <property type="match status" value="1"/>
</dbReference>
<organism evidence="8 9">
    <name type="scientific">Elysia crispata</name>
    <name type="common">lettuce slug</name>
    <dbReference type="NCBI Taxonomy" id="231223"/>
    <lineage>
        <taxon>Eukaryota</taxon>
        <taxon>Metazoa</taxon>
        <taxon>Spiralia</taxon>
        <taxon>Lophotrochozoa</taxon>
        <taxon>Mollusca</taxon>
        <taxon>Gastropoda</taxon>
        <taxon>Heterobranchia</taxon>
        <taxon>Euthyneura</taxon>
        <taxon>Panpulmonata</taxon>
        <taxon>Sacoglossa</taxon>
        <taxon>Placobranchoidea</taxon>
        <taxon>Plakobranchidae</taxon>
        <taxon>Elysia</taxon>
    </lineage>
</organism>
<name>A0AAE1CTR4_9GAST</name>
<dbReference type="GO" id="GO:0005652">
    <property type="term" value="C:nuclear lamina"/>
    <property type="evidence" value="ECO:0007669"/>
    <property type="project" value="TreeGrafter"/>
</dbReference>
<dbReference type="GO" id="GO:0090435">
    <property type="term" value="P:protein localization to nuclear envelope"/>
    <property type="evidence" value="ECO:0007669"/>
    <property type="project" value="TreeGrafter"/>
</dbReference>
<feature type="region of interest" description="Disordered" evidence="5">
    <location>
        <begin position="739"/>
        <end position="1055"/>
    </location>
</feature>
<feature type="compositionally biased region" description="Basic and acidic residues" evidence="5">
    <location>
        <begin position="2354"/>
        <end position="2380"/>
    </location>
</feature>
<feature type="compositionally biased region" description="Basic and acidic residues" evidence="5">
    <location>
        <begin position="2008"/>
        <end position="2024"/>
    </location>
</feature>
<dbReference type="Proteomes" id="UP001283361">
    <property type="component" value="Unassembled WGS sequence"/>
</dbReference>
<feature type="region of interest" description="Disordered" evidence="5">
    <location>
        <begin position="1244"/>
        <end position="1455"/>
    </location>
</feature>
<feature type="compositionally biased region" description="Basic and acidic residues" evidence="5">
    <location>
        <begin position="739"/>
        <end position="748"/>
    </location>
</feature>